<dbReference type="Proteomes" id="UP000485058">
    <property type="component" value="Unassembled WGS sequence"/>
</dbReference>
<proteinExistence type="predicted"/>
<dbReference type="AlphaFoldDB" id="A0A699ZDA7"/>
<evidence type="ECO:0000313" key="2">
    <source>
        <dbReference type="Proteomes" id="UP000485058"/>
    </source>
</evidence>
<evidence type="ECO:0000313" key="1">
    <source>
        <dbReference type="EMBL" id="GFH19350.1"/>
    </source>
</evidence>
<reference evidence="1 2" key="1">
    <citation type="submission" date="2020-02" db="EMBL/GenBank/DDBJ databases">
        <title>Draft genome sequence of Haematococcus lacustris strain NIES-144.</title>
        <authorList>
            <person name="Morimoto D."/>
            <person name="Nakagawa S."/>
            <person name="Yoshida T."/>
            <person name="Sawayama S."/>
        </authorList>
    </citation>
    <scope>NUCLEOTIDE SEQUENCE [LARGE SCALE GENOMIC DNA]</scope>
    <source>
        <strain evidence="1 2">NIES-144</strain>
    </source>
</reference>
<evidence type="ECO:0008006" key="3">
    <source>
        <dbReference type="Google" id="ProtNLM"/>
    </source>
</evidence>
<gene>
    <name evidence="1" type="ORF">HaLaN_16287</name>
</gene>
<name>A0A699ZDA7_HAELA</name>
<protein>
    <recommendedName>
        <fullName evidence="3">TetR family transcriptional regulator</fullName>
    </recommendedName>
</protein>
<accession>A0A699ZDA7</accession>
<keyword evidence="2" id="KW-1185">Reference proteome</keyword>
<sequence>MDPDVQQAVMKLSVAASVAWLQTSFRQQQQGELGDYMVWVEQLLKQGVLAQA</sequence>
<comment type="caution">
    <text evidence="1">The sequence shown here is derived from an EMBL/GenBank/DDBJ whole genome shotgun (WGS) entry which is preliminary data.</text>
</comment>
<dbReference type="EMBL" id="BLLF01001447">
    <property type="protein sequence ID" value="GFH19350.1"/>
    <property type="molecule type" value="Genomic_DNA"/>
</dbReference>
<organism evidence="1 2">
    <name type="scientific">Haematococcus lacustris</name>
    <name type="common">Green alga</name>
    <name type="synonym">Haematococcus pluvialis</name>
    <dbReference type="NCBI Taxonomy" id="44745"/>
    <lineage>
        <taxon>Eukaryota</taxon>
        <taxon>Viridiplantae</taxon>
        <taxon>Chlorophyta</taxon>
        <taxon>core chlorophytes</taxon>
        <taxon>Chlorophyceae</taxon>
        <taxon>CS clade</taxon>
        <taxon>Chlamydomonadales</taxon>
        <taxon>Haematococcaceae</taxon>
        <taxon>Haematococcus</taxon>
    </lineage>
</organism>